<name>A0A5C1AGW8_9BACT</name>
<dbReference type="KEGG" id="lrs:PX52LOC_04396"/>
<dbReference type="InterPro" id="IPR009061">
    <property type="entry name" value="DNA-bd_dom_put_sf"/>
</dbReference>
<feature type="domain" description="Helix-turn-helix" evidence="1">
    <location>
        <begin position="1"/>
        <end position="49"/>
    </location>
</feature>
<evidence type="ECO:0000259" key="1">
    <source>
        <dbReference type="Pfam" id="PF12728"/>
    </source>
</evidence>
<dbReference type="InterPro" id="IPR041657">
    <property type="entry name" value="HTH_17"/>
</dbReference>
<reference evidence="3" key="1">
    <citation type="submission" date="2019-08" db="EMBL/GenBank/DDBJ databases">
        <title>Limnoglobus roseus gen. nov., sp. nov., a novel freshwater planctomycete with a giant genome from the family Gemmataceae.</title>
        <authorList>
            <person name="Kulichevskaya I.S."/>
            <person name="Naumoff D.G."/>
            <person name="Miroshnikov K."/>
            <person name="Ivanova A."/>
            <person name="Philippov D.A."/>
            <person name="Hakobyan A."/>
            <person name="Rijpstra I.C."/>
            <person name="Sinninghe Damste J.S."/>
            <person name="Liesack W."/>
            <person name="Dedysh S.N."/>
        </authorList>
    </citation>
    <scope>NUCLEOTIDE SEQUENCE [LARGE SCALE GENOMIC DNA]</scope>
    <source>
        <strain evidence="3">PX52</strain>
    </source>
</reference>
<dbReference type="GO" id="GO:0003677">
    <property type="term" value="F:DNA binding"/>
    <property type="evidence" value="ECO:0007669"/>
    <property type="project" value="UniProtKB-KW"/>
</dbReference>
<protein>
    <submittedName>
        <fullName evidence="2">DNA-binding protein</fullName>
    </submittedName>
</protein>
<evidence type="ECO:0000313" key="2">
    <source>
        <dbReference type="EMBL" id="QEL17407.1"/>
    </source>
</evidence>
<evidence type="ECO:0000313" key="3">
    <source>
        <dbReference type="Proteomes" id="UP000324974"/>
    </source>
</evidence>
<gene>
    <name evidence="2" type="ORF">PX52LOC_04396</name>
</gene>
<organism evidence="2 3">
    <name type="scientific">Limnoglobus roseus</name>
    <dbReference type="NCBI Taxonomy" id="2598579"/>
    <lineage>
        <taxon>Bacteria</taxon>
        <taxon>Pseudomonadati</taxon>
        <taxon>Planctomycetota</taxon>
        <taxon>Planctomycetia</taxon>
        <taxon>Gemmatales</taxon>
        <taxon>Gemmataceae</taxon>
        <taxon>Limnoglobus</taxon>
    </lineage>
</organism>
<dbReference type="RefSeq" id="WP_390637557.1">
    <property type="nucleotide sequence ID" value="NZ_CP042425.1"/>
</dbReference>
<keyword evidence="2" id="KW-0238">DNA-binding</keyword>
<dbReference type="SUPFAM" id="SSF46955">
    <property type="entry name" value="Putative DNA-binding domain"/>
    <property type="match status" value="1"/>
</dbReference>
<dbReference type="EMBL" id="CP042425">
    <property type="protein sequence ID" value="QEL17407.1"/>
    <property type="molecule type" value="Genomic_DNA"/>
</dbReference>
<sequence>MLTVKQAATHAGVSESLIYVWCGDGTLPHVRMGRKGKRGTIRIAVDDLNGVIAAFKVCSAPVVSVPAASGSPALPFCELNPQRLAKAWKPR</sequence>
<dbReference type="Pfam" id="PF12728">
    <property type="entry name" value="HTH_17"/>
    <property type="match status" value="1"/>
</dbReference>
<keyword evidence="3" id="KW-1185">Reference proteome</keyword>
<dbReference type="Proteomes" id="UP000324974">
    <property type="component" value="Chromosome"/>
</dbReference>
<proteinExistence type="predicted"/>
<accession>A0A5C1AGW8</accession>
<dbReference type="AlphaFoldDB" id="A0A5C1AGW8"/>